<sequence length="283" mass="31276">MTLFASREANITEPSPAWYPPTQSFNTPALRRQLGTSSETISLQERGILSLDSYSNVTIYPEYFADTSPYFIPLQKAISSYWESSYLPICQFCAPINWPATPKMTQAALLNDILRDTSHPPIAIHAYATLLYRMTYYNNLMTFEPTDNVASMQLIVSVLIPITSWGYCAISALLGMHLVSVALTIGLYVWSDGEGNLLGQAWCAVGQLGSEAEWAFRGEGRLDKEIGRLIKRKGIEGSRVGLGEDEVGRWRIESLGGGGLREGVIWDLVVCGSIVRGIKALRV</sequence>
<dbReference type="EMBL" id="MU006795">
    <property type="protein sequence ID" value="KAF2637059.1"/>
    <property type="molecule type" value="Genomic_DNA"/>
</dbReference>
<accession>A0A6A6RNF6</accession>
<dbReference type="OrthoDB" id="5428040at2759"/>
<keyword evidence="2" id="KW-1185">Reference proteome</keyword>
<organism evidence="1 2">
    <name type="scientific">Massarina eburnea CBS 473.64</name>
    <dbReference type="NCBI Taxonomy" id="1395130"/>
    <lineage>
        <taxon>Eukaryota</taxon>
        <taxon>Fungi</taxon>
        <taxon>Dikarya</taxon>
        <taxon>Ascomycota</taxon>
        <taxon>Pezizomycotina</taxon>
        <taxon>Dothideomycetes</taxon>
        <taxon>Pleosporomycetidae</taxon>
        <taxon>Pleosporales</taxon>
        <taxon>Massarineae</taxon>
        <taxon>Massarinaceae</taxon>
        <taxon>Massarina</taxon>
    </lineage>
</organism>
<evidence type="ECO:0000313" key="2">
    <source>
        <dbReference type="Proteomes" id="UP000799753"/>
    </source>
</evidence>
<dbReference type="Proteomes" id="UP000799753">
    <property type="component" value="Unassembled WGS sequence"/>
</dbReference>
<proteinExistence type="predicted"/>
<dbReference type="AlphaFoldDB" id="A0A6A6RNF6"/>
<protein>
    <submittedName>
        <fullName evidence="1">Uncharacterized protein</fullName>
    </submittedName>
</protein>
<name>A0A6A6RNF6_9PLEO</name>
<reference evidence="1" key="1">
    <citation type="journal article" date="2020" name="Stud. Mycol.">
        <title>101 Dothideomycetes genomes: a test case for predicting lifestyles and emergence of pathogens.</title>
        <authorList>
            <person name="Haridas S."/>
            <person name="Albert R."/>
            <person name="Binder M."/>
            <person name="Bloem J."/>
            <person name="Labutti K."/>
            <person name="Salamov A."/>
            <person name="Andreopoulos B."/>
            <person name="Baker S."/>
            <person name="Barry K."/>
            <person name="Bills G."/>
            <person name="Bluhm B."/>
            <person name="Cannon C."/>
            <person name="Castanera R."/>
            <person name="Culley D."/>
            <person name="Daum C."/>
            <person name="Ezra D."/>
            <person name="Gonzalez J."/>
            <person name="Henrissat B."/>
            <person name="Kuo A."/>
            <person name="Liang C."/>
            <person name="Lipzen A."/>
            <person name="Lutzoni F."/>
            <person name="Magnuson J."/>
            <person name="Mondo S."/>
            <person name="Nolan M."/>
            <person name="Ohm R."/>
            <person name="Pangilinan J."/>
            <person name="Park H.-J."/>
            <person name="Ramirez L."/>
            <person name="Alfaro M."/>
            <person name="Sun H."/>
            <person name="Tritt A."/>
            <person name="Yoshinaga Y."/>
            <person name="Zwiers L.-H."/>
            <person name="Turgeon B."/>
            <person name="Goodwin S."/>
            <person name="Spatafora J."/>
            <person name="Crous P."/>
            <person name="Grigoriev I."/>
        </authorList>
    </citation>
    <scope>NUCLEOTIDE SEQUENCE</scope>
    <source>
        <strain evidence="1">CBS 473.64</strain>
    </source>
</reference>
<evidence type="ECO:0000313" key="1">
    <source>
        <dbReference type="EMBL" id="KAF2637059.1"/>
    </source>
</evidence>
<gene>
    <name evidence="1" type="ORF">P280DRAFT_137570</name>
</gene>